<protein>
    <submittedName>
        <fullName evidence="2">Uncharacterized protein</fullName>
    </submittedName>
</protein>
<dbReference type="RefSeq" id="WP_024371241.1">
    <property type="nucleotide sequence ID" value="NZ_UGGP01000001.1"/>
</dbReference>
<dbReference type="AlphaFoldDB" id="A0A377FR49"/>
<dbReference type="EMBL" id="UGGP01000001">
    <property type="protein sequence ID" value="STO06946.1"/>
    <property type="molecule type" value="Genomic_DNA"/>
</dbReference>
<feature type="transmembrane region" description="Helical" evidence="1">
    <location>
        <begin position="32"/>
        <end position="47"/>
    </location>
</feature>
<sequence length="53" mass="5885">MPKFYWLGTFASGVLLLSIGEAAAVPRILPYILMAVGAIGFIIQTGYEQKRRR</sequence>
<dbReference type="Proteomes" id="UP000254060">
    <property type="component" value="Unassembled WGS sequence"/>
</dbReference>
<evidence type="ECO:0000313" key="2">
    <source>
        <dbReference type="EMBL" id="STO06946.1"/>
    </source>
</evidence>
<proteinExistence type="predicted"/>
<keyword evidence="1" id="KW-0472">Membrane</keyword>
<keyword evidence="1" id="KW-1133">Transmembrane helix</keyword>
<name>A0A377FR49_9BACL</name>
<organism evidence="2 3">
    <name type="scientific">Exiguobacterium aurantiacum</name>
    <dbReference type="NCBI Taxonomy" id="33987"/>
    <lineage>
        <taxon>Bacteria</taxon>
        <taxon>Bacillati</taxon>
        <taxon>Bacillota</taxon>
        <taxon>Bacilli</taxon>
        <taxon>Bacillales</taxon>
        <taxon>Bacillales Family XII. Incertae Sedis</taxon>
        <taxon>Exiguobacterium</taxon>
    </lineage>
</organism>
<evidence type="ECO:0000313" key="3">
    <source>
        <dbReference type="Proteomes" id="UP000254060"/>
    </source>
</evidence>
<gene>
    <name evidence="2" type="ORF">NCTC13163_00287</name>
</gene>
<keyword evidence="1" id="KW-0812">Transmembrane</keyword>
<evidence type="ECO:0000256" key="1">
    <source>
        <dbReference type="SAM" id="Phobius"/>
    </source>
</evidence>
<accession>A0A377FR49</accession>
<reference evidence="2 3" key="1">
    <citation type="submission" date="2018-06" db="EMBL/GenBank/DDBJ databases">
        <authorList>
            <consortium name="Pathogen Informatics"/>
            <person name="Doyle S."/>
        </authorList>
    </citation>
    <scope>NUCLEOTIDE SEQUENCE [LARGE SCALE GENOMIC DNA]</scope>
    <source>
        <strain evidence="2 3">NCTC13163</strain>
    </source>
</reference>